<dbReference type="GO" id="GO:0033063">
    <property type="term" value="C:Rad51B-Rad51C-Rad51D-XRCC2 complex"/>
    <property type="evidence" value="ECO:0007669"/>
    <property type="project" value="TreeGrafter"/>
</dbReference>
<dbReference type="SUPFAM" id="SSF52540">
    <property type="entry name" value="P-loop containing nucleoside triphosphate hydrolases"/>
    <property type="match status" value="1"/>
</dbReference>
<keyword evidence="11" id="KW-1185">Reference proteome</keyword>
<proteinExistence type="predicted"/>
<dbReference type="HOGENOM" id="CLU_041732_1_1_1"/>
<dbReference type="GO" id="GO:0005524">
    <property type="term" value="F:ATP binding"/>
    <property type="evidence" value="ECO:0007669"/>
    <property type="project" value="UniProtKB-KW"/>
</dbReference>
<dbReference type="AlphaFoldDB" id="E0VJY6"/>
<comment type="subcellular location">
    <subcellularLocation>
        <location evidence="1">Nucleus</location>
    </subcellularLocation>
</comment>
<dbReference type="InterPro" id="IPR052093">
    <property type="entry name" value="HR_Repair_Mediator"/>
</dbReference>
<evidence type="ECO:0000256" key="7">
    <source>
        <dbReference type="ARBA" id="ARBA00040674"/>
    </source>
</evidence>
<evidence type="ECO:0000256" key="1">
    <source>
        <dbReference type="ARBA" id="ARBA00004123"/>
    </source>
</evidence>
<dbReference type="InParanoid" id="E0VJY6"/>
<protein>
    <recommendedName>
        <fullName evidence="7">DNA repair protein RAD51 homolog 3</fullName>
    </recommendedName>
</protein>
<evidence type="ECO:0000259" key="8">
    <source>
        <dbReference type="PROSITE" id="PS50162"/>
    </source>
</evidence>
<dbReference type="GO" id="GO:0140664">
    <property type="term" value="F:ATP-dependent DNA damage sensor activity"/>
    <property type="evidence" value="ECO:0007669"/>
    <property type="project" value="InterPro"/>
</dbReference>
<evidence type="ECO:0000256" key="4">
    <source>
        <dbReference type="ARBA" id="ARBA00022840"/>
    </source>
</evidence>
<reference evidence="9" key="1">
    <citation type="submission" date="2007-04" db="EMBL/GenBank/DDBJ databases">
        <title>Annotation of Pediculus humanus corporis strain USDA.</title>
        <authorList>
            <person name="Kirkness E."/>
            <person name="Hannick L."/>
            <person name="Hass B."/>
            <person name="Bruggner R."/>
            <person name="Lawson D."/>
            <person name="Bidwell S."/>
            <person name="Joardar V."/>
            <person name="Caler E."/>
            <person name="Walenz B."/>
            <person name="Inman J."/>
            <person name="Schobel S."/>
            <person name="Galinsky K."/>
            <person name="Amedeo P."/>
            <person name="Strausberg R."/>
        </authorList>
    </citation>
    <scope>NUCLEOTIDE SEQUENCE</scope>
    <source>
        <strain evidence="9">USDA</strain>
    </source>
</reference>
<dbReference type="PANTHER" id="PTHR46239">
    <property type="entry name" value="DNA REPAIR PROTEIN RAD51 HOMOLOG 3 RAD51C"/>
    <property type="match status" value="1"/>
</dbReference>
<dbReference type="RefSeq" id="XP_002426430.1">
    <property type="nucleotide sequence ID" value="XM_002426385.1"/>
</dbReference>
<accession>E0VJY6</accession>
<dbReference type="eggNOG" id="KOG1434">
    <property type="taxonomic scope" value="Eukaryota"/>
</dbReference>
<dbReference type="InterPro" id="IPR013632">
    <property type="entry name" value="Rad51_C"/>
</dbReference>
<evidence type="ECO:0000256" key="6">
    <source>
        <dbReference type="ARBA" id="ARBA00023242"/>
    </source>
</evidence>
<keyword evidence="3" id="KW-0227">DNA damage</keyword>
<dbReference type="OrthoDB" id="5957327at2759"/>
<dbReference type="Pfam" id="PF08423">
    <property type="entry name" value="Rad51"/>
    <property type="match status" value="2"/>
</dbReference>
<dbReference type="CTD" id="8235085"/>
<dbReference type="InterPro" id="IPR016467">
    <property type="entry name" value="DNA_recomb/repair_RecA-like"/>
</dbReference>
<dbReference type="GO" id="GO:0007131">
    <property type="term" value="P:reciprocal meiotic recombination"/>
    <property type="evidence" value="ECO:0007669"/>
    <property type="project" value="TreeGrafter"/>
</dbReference>
<name>E0VJY6_PEDHC</name>
<dbReference type="GO" id="GO:0000707">
    <property type="term" value="P:meiotic DNA recombinase assembly"/>
    <property type="evidence" value="ECO:0007669"/>
    <property type="project" value="TreeGrafter"/>
</dbReference>
<evidence type="ECO:0000313" key="11">
    <source>
        <dbReference type="Proteomes" id="UP000009046"/>
    </source>
</evidence>
<dbReference type="PANTHER" id="PTHR46239:SF1">
    <property type="entry name" value="DNA REPAIR PROTEIN RAD51 HOMOLOG 3"/>
    <property type="match status" value="1"/>
</dbReference>
<dbReference type="PROSITE" id="PS50162">
    <property type="entry name" value="RECA_2"/>
    <property type="match status" value="1"/>
</dbReference>
<dbReference type="GO" id="GO:0000400">
    <property type="term" value="F:four-way junction DNA binding"/>
    <property type="evidence" value="ECO:0007669"/>
    <property type="project" value="TreeGrafter"/>
</dbReference>
<dbReference type="GO" id="GO:0008821">
    <property type="term" value="F:crossover junction DNA endonuclease activity"/>
    <property type="evidence" value="ECO:0007669"/>
    <property type="project" value="TreeGrafter"/>
</dbReference>
<dbReference type="Proteomes" id="UP000009046">
    <property type="component" value="Unassembled WGS sequence"/>
</dbReference>
<dbReference type="GO" id="GO:0005657">
    <property type="term" value="C:replication fork"/>
    <property type="evidence" value="ECO:0007669"/>
    <property type="project" value="TreeGrafter"/>
</dbReference>
<dbReference type="KEGG" id="phu:Phum_PHUM253530"/>
<feature type="domain" description="RecA family profile 1" evidence="8">
    <location>
        <begin position="75"/>
        <end position="259"/>
    </location>
</feature>
<gene>
    <name evidence="10" type="primary">8235085</name>
    <name evidence="9" type="ORF">Phum_PHUM253530</name>
</gene>
<keyword evidence="4" id="KW-0067">ATP-binding</keyword>
<dbReference type="InterPro" id="IPR027417">
    <property type="entry name" value="P-loop_NTPase"/>
</dbReference>
<reference evidence="9" key="2">
    <citation type="submission" date="2007-04" db="EMBL/GenBank/DDBJ databases">
        <title>The genome of the human body louse.</title>
        <authorList>
            <consortium name="The Human Body Louse Genome Consortium"/>
            <person name="Kirkness E."/>
            <person name="Walenz B."/>
            <person name="Hass B."/>
            <person name="Bruggner R."/>
            <person name="Strausberg R."/>
        </authorList>
    </citation>
    <scope>NUCLEOTIDE SEQUENCE</scope>
    <source>
        <strain evidence="9">USDA</strain>
    </source>
</reference>
<keyword evidence="2" id="KW-0547">Nucleotide-binding</keyword>
<dbReference type="VEuPathDB" id="VectorBase:PHUM253530"/>
<keyword evidence="6" id="KW-0539">Nucleus</keyword>
<evidence type="ECO:0000313" key="9">
    <source>
        <dbReference type="EMBL" id="EEB13692.1"/>
    </source>
</evidence>
<sequence>MERPITILNLPDSAKLKLESLGFSFIEDIEKYLCRHGKVPPSLEDIFRNHEILNKIEELQNISPIESAAEILKNQEQPIFLFHKGLTNLLNGGLSIGQITELCGPPGSGKTQMCLQFCVDVRIPKELGGSEGEAIFISTDFGFHAERLRQISQAAVDHFNKMISTDNFSSENDLEKKLTLEKVLEGVKILEIHELTNLQKVIENLGEYFQRKENNSFSTPLIVDIEEPGIRGKIALSILQTLNYLSNKYKFAVVLTNQLTTVLEKKGRSVVKPALGQVHAHCIHKRVILKENVAYLTKSIDLPQMFVKFKITNDGIR</sequence>
<dbReference type="OMA" id="AMETFTV"/>
<dbReference type="GeneID" id="8235085"/>
<dbReference type="STRING" id="121224.E0VJY6"/>
<dbReference type="Gene3D" id="3.40.50.300">
    <property type="entry name" value="P-loop containing nucleotide triphosphate hydrolases"/>
    <property type="match status" value="1"/>
</dbReference>
<reference evidence="10" key="3">
    <citation type="submission" date="2021-02" db="UniProtKB">
        <authorList>
            <consortium name="EnsemblMetazoa"/>
        </authorList>
    </citation>
    <scope>IDENTIFICATION</scope>
    <source>
        <strain evidence="10">USDA</strain>
    </source>
</reference>
<organism>
    <name type="scientific">Pediculus humanus subsp. corporis</name>
    <name type="common">Body louse</name>
    <dbReference type="NCBI Taxonomy" id="121224"/>
    <lineage>
        <taxon>Eukaryota</taxon>
        <taxon>Metazoa</taxon>
        <taxon>Ecdysozoa</taxon>
        <taxon>Arthropoda</taxon>
        <taxon>Hexapoda</taxon>
        <taxon>Insecta</taxon>
        <taxon>Pterygota</taxon>
        <taxon>Neoptera</taxon>
        <taxon>Paraneoptera</taxon>
        <taxon>Psocodea</taxon>
        <taxon>Troctomorpha</taxon>
        <taxon>Phthiraptera</taxon>
        <taxon>Anoplura</taxon>
        <taxon>Pediculidae</taxon>
        <taxon>Pediculus</taxon>
    </lineage>
</organism>
<dbReference type="EMBL" id="AAZO01002940">
    <property type="status" value="NOT_ANNOTATED_CDS"/>
    <property type="molecule type" value="Genomic_DNA"/>
</dbReference>
<dbReference type="GO" id="GO:0033065">
    <property type="term" value="C:Rad51C-XRCC3 complex"/>
    <property type="evidence" value="ECO:0007669"/>
    <property type="project" value="TreeGrafter"/>
</dbReference>
<evidence type="ECO:0000313" key="10">
    <source>
        <dbReference type="EnsemblMetazoa" id="PHUM253530-PA"/>
    </source>
</evidence>
<dbReference type="EMBL" id="DS235235">
    <property type="protein sequence ID" value="EEB13692.1"/>
    <property type="molecule type" value="Genomic_DNA"/>
</dbReference>
<dbReference type="EnsemblMetazoa" id="PHUM253530-RA">
    <property type="protein sequence ID" value="PHUM253530-PA"/>
    <property type="gene ID" value="PHUM253530"/>
</dbReference>
<dbReference type="FunCoup" id="E0VJY6">
    <property type="interactions" value="327"/>
</dbReference>
<keyword evidence="5" id="KW-0234">DNA repair</keyword>
<dbReference type="InterPro" id="IPR020588">
    <property type="entry name" value="RecA_ATP-bd"/>
</dbReference>
<evidence type="ECO:0000256" key="3">
    <source>
        <dbReference type="ARBA" id="ARBA00022763"/>
    </source>
</evidence>
<evidence type="ECO:0000256" key="2">
    <source>
        <dbReference type="ARBA" id="ARBA00022741"/>
    </source>
</evidence>
<evidence type="ECO:0000256" key="5">
    <source>
        <dbReference type="ARBA" id="ARBA00023204"/>
    </source>
</evidence>
<dbReference type="PIRSF" id="PIRSF005856">
    <property type="entry name" value="Rad51"/>
    <property type="match status" value="1"/>
</dbReference>